<evidence type="ECO:0000256" key="5">
    <source>
        <dbReference type="ARBA" id="ARBA00022967"/>
    </source>
</evidence>
<dbReference type="InterPro" id="IPR017871">
    <property type="entry name" value="ABC_transporter-like_CS"/>
</dbReference>
<dbReference type="InterPro" id="IPR050166">
    <property type="entry name" value="ABC_transporter_ATP-bind"/>
</dbReference>
<keyword evidence="4 8" id="KW-0067">ATP-binding</keyword>
<keyword evidence="1" id="KW-0813">Transport</keyword>
<accession>A0AA47A5V2</accession>
<dbReference type="PANTHER" id="PTHR42788:SF17">
    <property type="entry name" value="ALIPHATIC SULFONATES IMPORT ATP-BINDING PROTEIN SSUB"/>
    <property type="match status" value="1"/>
</dbReference>
<proteinExistence type="predicted"/>
<dbReference type="EMBL" id="CP083974">
    <property type="protein sequence ID" value="UZF45024.1"/>
    <property type="molecule type" value="Genomic_DNA"/>
</dbReference>
<keyword evidence="6" id="KW-0472">Membrane</keyword>
<evidence type="ECO:0000256" key="1">
    <source>
        <dbReference type="ARBA" id="ARBA00022448"/>
    </source>
</evidence>
<organism evidence="8 9">
    <name type="scientific">Rhodococcus rhodochrous</name>
    <dbReference type="NCBI Taxonomy" id="1829"/>
    <lineage>
        <taxon>Bacteria</taxon>
        <taxon>Bacillati</taxon>
        <taxon>Actinomycetota</taxon>
        <taxon>Actinomycetes</taxon>
        <taxon>Mycobacteriales</taxon>
        <taxon>Nocardiaceae</taxon>
        <taxon>Rhodococcus</taxon>
    </lineage>
</organism>
<keyword evidence="2" id="KW-1003">Cell membrane</keyword>
<dbReference type="InterPro" id="IPR003439">
    <property type="entry name" value="ABC_transporter-like_ATP-bd"/>
</dbReference>
<gene>
    <name evidence="8" type="ORF">KUM34_024920</name>
</gene>
<evidence type="ECO:0000313" key="9">
    <source>
        <dbReference type="Proteomes" id="UP001162740"/>
    </source>
</evidence>
<evidence type="ECO:0000256" key="2">
    <source>
        <dbReference type="ARBA" id="ARBA00022475"/>
    </source>
</evidence>
<dbReference type="Pfam" id="PF00005">
    <property type="entry name" value="ABC_tran"/>
    <property type="match status" value="1"/>
</dbReference>
<protein>
    <submittedName>
        <fullName evidence="8">ABC transporter ATP-binding protein</fullName>
    </submittedName>
</protein>
<evidence type="ECO:0000256" key="4">
    <source>
        <dbReference type="ARBA" id="ARBA00022840"/>
    </source>
</evidence>
<dbReference type="Proteomes" id="UP001162740">
    <property type="component" value="Chromosome"/>
</dbReference>
<name>A0AA47A5V2_RHORH</name>
<dbReference type="PROSITE" id="PS00211">
    <property type="entry name" value="ABC_TRANSPORTER_1"/>
    <property type="match status" value="1"/>
</dbReference>
<dbReference type="SUPFAM" id="SSF52540">
    <property type="entry name" value="P-loop containing nucleoside triphosphate hydrolases"/>
    <property type="match status" value="1"/>
</dbReference>
<feature type="domain" description="ABC transporter" evidence="7">
    <location>
        <begin position="10"/>
        <end position="229"/>
    </location>
</feature>
<reference evidence="8 9" key="1">
    <citation type="journal article" date="2021" name="Front. Microbiol.">
        <title>Bacterial Transformation of Aromatic Monomers in Softwood Black Liquor.</title>
        <authorList>
            <person name="Navas L.E."/>
            <person name="Dexter G."/>
            <person name="Liu J."/>
            <person name="Levy-Booth D."/>
            <person name="Cho M."/>
            <person name="Jang S.K."/>
            <person name="Mansfield S.D."/>
            <person name="Renneckar S."/>
            <person name="Mohn W.W."/>
            <person name="Eltis L.D."/>
        </authorList>
    </citation>
    <scope>NUCLEOTIDE SEQUENCE [LARGE SCALE GENOMIC DNA]</scope>
    <source>
        <strain evidence="8 9">GD02</strain>
    </source>
</reference>
<dbReference type="SMART" id="SM00382">
    <property type="entry name" value="AAA"/>
    <property type="match status" value="1"/>
</dbReference>
<dbReference type="RefSeq" id="WP_059384386.1">
    <property type="nucleotide sequence ID" value="NZ_CP083974.1"/>
</dbReference>
<dbReference type="GO" id="GO:0005524">
    <property type="term" value="F:ATP binding"/>
    <property type="evidence" value="ECO:0007669"/>
    <property type="project" value="UniProtKB-KW"/>
</dbReference>
<dbReference type="InterPro" id="IPR027417">
    <property type="entry name" value="P-loop_NTPase"/>
</dbReference>
<dbReference type="Gene3D" id="3.40.50.300">
    <property type="entry name" value="P-loop containing nucleotide triphosphate hydrolases"/>
    <property type="match status" value="1"/>
</dbReference>
<evidence type="ECO:0000259" key="7">
    <source>
        <dbReference type="PROSITE" id="PS50893"/>
    </source>
</evidence>
<keyword evidence="3" id="KW-0547">Nucleotide-binding</keyword>
<dbReference type="AlphaFoldDB" id="A0AA47A5V2"/>
<dbReference type="InterPro" id="IPR003593">
    <property type="entry name" value="AAA+_ATPase"/>
</dbReference>
<sequence length="250" mass="26925">MTTARGLVGLELASIGRRYGDNQVLRDLDLTIDPGDFVAILGPSGVGKSTLLRILAGLEEPSSGTMTPIGDVPAGGPTARMMFQEDRLLPWKSVLDNVALGTKGQRDKAAELLAQVGLAGREKAWPAELSGGQRQRVALARALMHRPDVLLLDEPFGALDAITRVTMQQLLESILAEHPRTVLLVTHDVEEALVLADRVLLLTPQGITRDLRVPQARPRHRGDAQLAAWKEELLDGLLEADRAVHAATGS</sequence>
<keyword evidence="5" id="KW-1278">Translocase</keyword>
<evidence type="ECO:0000256" key="6">
    <source>
        <dbReference type="ARBA" id="ARBA00023136"/>
    </source>
</evidence>
<dbReference type="CDD" id="cd03293">
    <property type="entry name" value="ABC_NrtD_SsuB_transporters"/>
    <property type="match status" value="1"/>
</dbReference>
<evidence type="ECO:0000256" key="3">
    <source>
        <dbReference type="ARBA" id="ARBA00022741"/>
    </source>
</evidence>
<dbReference type="PROSITE" id="PS50893">
    <property type="entry name" value="ABC_TRANSPORTER_2"/>
    <property type="match status" value="1"/>
</dbReference>
<evidence type="ECO:0000313" key="8">
    <source>
        <dbReference type="EMBL" id="UZF45024.1"/>
    </source>
</evidence>
<dbReference type="PANTHER" id="PTHR42788">
    <property type="entry name" value="TAURINE IMPORT ATP-BINDING PROTEIN-RELATED"/>
    <property type="match status" value="1"/>
</dbReference>
<dbReference type="GO" id="GO:0016887">
    <property type="term" value="F:ATP hydrolysis activity"/>
    <property type="evidence" value="ECO:0007669"/>
    <property type="project" value="InterPro"/>
</dbReference>